<gene>
    <name evidence="5" type="ORF">Afil01_06650</name>
</gene>
<evidence type="ECO:0000256" key="2">
    <source>
        <dbReference type="ARBA" id="ARBA00023125"/>
    </source>
</evidence>
<keyword evidence="2" id="KW-0238">DNA-binding</keyword>
<evidence type="ECO:0000256" key="3">
    <source>
        <dbReference type="ARBA" id="ARBA00023163"/>
    </source>
</evidence>
<dbReference type="RefSeq" id="WP_285661076.1">
    <property type="nucleotide sequence ID" value="NZ_BSTX01000001.1"/>
</dbReference>
<dbReference type="InterPro" id="IPR036390">
    <property type="entry name" value="WH_DNA-bd_sf"/>
</dbReference>
<evidence type="ECO:0000259" key="4">
    <source>
        <dbReference type="PROSITE" id="PS50949"/>
    </source>
</evidence>
<evidence type="ECO:0000256" key="1">
    <source>
        <dbReference type="ARBA" id="ARBA00023015"/>
    </source>
</evidence>
<feature type="domain" description="HTH gntR-type" evidence="4">
    <location>
        <begin position="6"/>
        <end position="74"/>
    </location>
</feature>
<reference evidence="5" key="1">
    <citation type="submission" date="2023-03" db="EMBL/GenBank/DDBJ databases">
        <title>Actinorhabdospora filicis NBRC 111898.</title>
        <authorList>
            <person name="Ichikawa N."/>
            <person name="Sato H."/>
            <person name="Tonouchi N."/>
        </authorList>
    </citation>
    <scope>NUCLEOTIDE SEQUENCE</scope>
    <source>
        <strain evidence="5">NBRC 111898</strain>
    </source>
</reference>
<accession>A0A9W6SGG7</accession>
<evidence type="ECO:0000313" key="6">
    <source>
        <dbReference type="Proteomes" id="UP001165079"/>
    </source>
</evidence>
<dbReference type="GO" id="GO:0003700">
    <property type="term" value="F:DNA-binding transcription factor activity"/>
    <property type="evidence" value="ECO:0007669"/>
    <property type="project" value="InterPro"/>
</dbReference>
<dbReference type="InterPro" id="IPR036388">
    <property type="entry name" value="WH-like_DNA-bd_sf"/>
</dbReference>
<dbReference type="Pfam" id="PF00392">
    <property type="entry name" value="GntR"/>
    <property type="match status" value="1"/>
</dbReference>
<comment type="caution">
    <text evidence="5">The sequence shown here is derived from an EMBL/GenBank/DDBJ whole genome shotgun (WGS) entry which is preliminary data.</text>
</comment>
<protein>
    <submittedName>
        <fullName evidence="5">GntR family transcriptional regulator</fullName>
    </submittedName>
</protein>
<dbReference type="PANTHER" id="PTHR38445:SF10">
    <property type="entry name" value="GNTR-FAMILY TRANSCRIPTIONAL REGULATOR"/>
    <property type="match status" value="1"/>
</dbReference>
<dbReference type="SUPFAM" id="SSF46785">
    <property type="entry name" value="Winged helix' DNA-binding domain"/>
    <property type="match status" value="1"/>
</dbReference>
<dbReference type="PANTHER" id="PTHR38445">
    <property type="entry name" value="HTH-TYPE TRANSCRIPTIONAL REPRESSOR YTRA"/>
    <property type="match status" value="1"/>
</dbReference>
<sequence length="123" mass="13781">MFDDRTPIYQQIAARLKQDILDGTLAEGDQVMSTNQFATYYRINPATAAKGFHQLVDEGVLYKKRGLGMYVTDGARAKLLAERRERFFSDMVDPMAAEAGLIGVPLADVVAHLEGIEERRSRM</sequence>
<dbReference type="SMART" id="SM00345">
    <property type="entry name" value="HTH_GNTR"/>
    <property type="match status" value="1"/>
</dbReference>
<dbReference type="Gene3D" id="1.10.10.10">
    <property type="entry name" value="Winged helix-like DNA-binding domain superfamily/Winged helix DNA-binding domain"/>
    <property type="match status" value="1"/>
</dbReference>
<dbReference type="CDD" id="cd07377">
    <property type="entry name" value="WHTH_GntR"/>
    <property type="match status" value="1"/>
</dbReference>
<dbReference type="InterPro" id="IPR000524">
    <property type="entry name" value="Tscrpt_reg_HTH_GntR"/>
</dbReference>
<dbReference type="EMBL" id="BSTX01000001">
    <property type="protein sequence ID" value="GLZ75858.1"/>
    <property type="molecule type" value="Genomic_DNA"/>
</dbReference>
<dbReference type="AlphaFoldDB" id="A0A9W6SGG7"/>
<keyword evidence="3" id="KW-0804">Transcription</keyword>
<keyword evidence="1" id="KW-0805">Transcription regulation</keyword>
<name>A0A9W6SGG7_9ACTN</name>
<keyword evidence="6" id="KW-1185">Reference proteome</keyword>
<proteinExistence type="predicted"/>
<dbReference type="Proteomes" id="UP001165079">
    <property type="component" value="Unassembled WGS sequence"/>
</dbReference>
<evidence type="ECO:0000313" key="5">
    <source>
        <dbReference type="EMBL" id="GLZ75858.1"/>
    </source>
</evidence>
<dbReference type="GO" id="GO:0003677">
    <property type="term" value="F:DNA binding"/>
    <property type="evidence" value="ECO:0007669"/>
    <property type="project" value="UniProtKB-KW"/>
</dbReference>
<dbReference type="PROSITE" id="PS50949">
    <property type="entry name" value="HTH_GNTR"/>
    <property type="match status" value="1"/>
</dbReference>
<organism evidence="5 6">
    <name type="scientific">Actinorhabdospora filicis</name>
    <dbReference type="NCBI Taxonomy" id="1785913"/>
    <lineage>
        <taxon>Bacteria</taxon>
        <taxon>Bacillati</taxon>
        <taxon>Actinomycetota</taxon>
        <taxon>Actinomycetes</taxon>
        <taxon>Micromonosporales</taxon>
        <taxon>Micromonosporaceae</taxon>
        <taxon>Actinorhabdospora</taxon>
    </lineage>
</organism>